<dbReference type="SUPFAM" id="SSF53098">
    <property type="entry name" value="Ribonuclease H-like"/>
    <property type="match status" value="1"/>
</dbReference>
<evidence type="ECO:0000313" key="3">
    <source>
        <dbReference type="Proteomes" id="UP000236161"/>
    </source>
</evidence>
<accession>A0A2I0AUM6</accession>
<dbReference type="AlphaFoldDB" id="A0A2I0AUM6"/>
<sequence>MSEKRMKVRTSKGYLPNIKYVDIGLCEDCVLGKHKKVSFTKTVRDLHACKLELIHTDVWGPVSVHSLGGSRYHITFIDDPSCKIWVYFLKNKSEVFSSFKKWKAEVENECGLKIKYLKSDNGGEYDSKEFKIFCAENNIKMLRTVPNRPQ</sequence>
<dbReference type="InterPro" id="IPR012337">
    <property type="entry name" value="RNaseH-like_sf"/>
</dbReference>
<dbReference type="OrthoDB" id="783290at2759"/>
<evidence type="ECO:0000259" key="1">
    <source>
        <dbReference type="PROSITE" id="PS50994"/>
    </source>
</evidence>
<reference evidence="2 3" key="1">
    <citation type="journal article" date="2017" name="Nature">
        <title>The Apostasia genome and the evolution of orchids.</title>
        <authorList>
            <person name="Zhang G.Q."/>
            <person name="Liu K.W."/>
            <person name="Li Z."/>
            <person name="Lohaus R."/>
            <person name="Hsiao Y.Y."/>
            <person name="Niu S.C."/>
            <person name="Wang J.Y."/>
            <person name="Lin Y.C."/>
            <person name="Xu Q."/>
            <person name="Chen L.J."/>
            <person name="Yoshida K."/>
            <person name="Fujiwara S."/>
            <person name="Wang Z.W."/>
            <person name="Zhang Y.Q."/>
            <person name="Mitsuda N."/>
            <person name="Wang M."/>
            <person name="Liu G.H."/>
            <person name="Pecoraro L."/>
            <person name="Huang H.X."/>
            <person name="Xiao X.J."/>
            <person name="Lin M."/>
            <person name="Wu X.Y."/>
            <person name="Wu W.L."/>
            <person name="Chen Y.Y."/>
            <person name="Chang S.B."/>
            <person name="Sakamoto S."/>
            <person name="Ohme-Takagi M."/>
            <person name="Yagi M."/>
            <person name="Zeng S.J."/>
            <person name="Shen C.Y."/>
            <person name="Yeh C.M."/>
            <person name="Luo Y.B."/>
            <person name="Tsai W.C."/>
            <person name="Van de Peer Y."/>
            <person name="Liu Z.J."/>
        </authorList>
    </citation>
    <scope>NUCLEOTIDE SEQUENCE [LARGE SCALE GENOMIC DNA]</scope>
    <source>
        <strain evidence="3">cv. Shenzhen</strain>
        <tissue evidence="2">Stem</tissue>
    </source>
</reference>
<dbReference type="STRING" id="1088818.A0A2I0AUM6"/>
<dbReference type="GO" id="GO:0015074">
    <property type="term" value="P:DNA integration"/>
    <property type="evidence" value="ECO:0007669"/>
    <property type="project" value="InterPro"/>
</dbReference>
<dbReference type="Gene3D" id="3.30.420.10">
    <property type="entry name" value="Ribonuclease H-like superfamily/Ribonuclease H"/>
    <property type="match status" value="1"/>
</dbReference>
<dbReference type="GO" id="GO:0003676">
    <property type="term" value="F:nucleic acid binding"/>
    <property type="evidence" value="ECO:0007669"/>
    <property type="project" value="InterPro"/>
</dbReference>
<dbReference type="PANTHER" id="PTHR42648:SF28">
    <property type="entry name" value="TRANSPOSON-ENCODED PROTEIN WITH RIBONUCLEASE H-LIKE AND RETROVIRUS ZINC FINGER-LIKE DOMAINS"/>
    <property type="match status" value="1"/>
</dbReference>
<dbReference type="EC" id="3.1.13.-" evidence="2"/>
<evidence type="ECO:0000313" key="2">
    <source>
        <dbReference type="EMBL" id="PKA59206.1"/>
    </source>
</evidence>
<dbReference type="EMBL" id="KZ451950">
    <property type="protein sequence ID" value="PKA59206.1"/>
    <property type="molecule type" value="Genomic_DNA"/>
</dbReference>
<proteinExistence type="predicted"/>
<keyword evidence="3" id="KW-1185">Reference proteome</keyword>
<dbReference type="PROSITE" id="PS50994">
    <property type="entry name" value="INTEGRASE"/>
    <property type="match status" value="1"/>
</dbReference>
<name>A0A2I0AUM6_9ASPA</name>
<dbReference type="InterPro" id="IPR036397">
    <property type="entry name" value="RNaseH_sf"/>
</dbReference>
<dbReference type="InterPro" id="IPR039537">
    <property type="entry name" value="Retrotran_Ty1/copia-like"/>
</dbReference>
<dbReference type="InterPro" id="IPR001584">
    <property type="entry name" value="Integrase_cat-core"/>
</dbReference>
<dbReference type="PANTHER" id="PTHR42648">
    <property type="entry name" value="TRANSPOSASE, PUTATIVE-RELATED"/>
    <property type="match status" value="1"/>
</dbReference>
<dbReference type="Proteomes" id="UP000236161">
    <property type="component" value="Unassembled WGS sequence"/>
</dbReference>
<feature type="domain" description="Integrase catalytic" evidence="1">
    <location>
        <begin position="46"/>
        <end position="150"/>
    </location>
</feature>
<protein>
    <submittedName>
        <fullName evidence="2">Retrovirus-related Pol polyprotein from transposon TNT 1-94</fullName>
        <ecNumber evidence="2">3.1.13.-</ecNumber>
    </submittedName>
</protein>
<gene>
    <name evidence="2" type="ORF">AXF42_Ash001299</name>
</gene>
<keyword evidence="2" id="KW-0378">Hydrolase</keyword>
<dbReference type="Pfam" id="PF00665">
    <property type="entry name" value="rve"/>
    <property type="match status" value="1"/>
</dbReference>
<organism evidence="2 3">
    <name type="scientific">Apostasia shenzhenica</name>
    <dbReference type="NCBI Taxonomy" id="1088818"/>
    <lineage>
        <taxon>Eukaryota</taxon>
        <taxon>Viridiplantae</taxon>
        <taxon>Streptophyta</taxon>
        <taxon>Embryophyta</taxon>
        <taxon>Tracheophyta</taxon>
        <taxon>Spermatophyta</taxon>
        <taxon>Magnoliopsida</taxon>
        <taxon>Liliopsida</taxon>
        <taxon>Asparagales</taxon>
        <taxon>Orchidaceae</taxon>
        <taxon>Apostasioideae</taxon>
        <taxon>Apostasia</taxon>
    </lineage>
</organism>
<dbReference type="GO" id="GO:0016787">
    <property type="term" value="F:hydrolase activity"/>
    <property type="evidence" value="ECO:0007669"/>
    <property type="project" value="UniProtKB-KW"/>
</dbReference>